<evidence type="ECO:0000256" key="1">
    <source>
        <dbReference type="SAM" id="MobiDB-lite"/>
    </source>
</evidence>
<dbReference type="OrthoDB" id="4360925at2759"/>
<organism evidence="3 4">
    <name type="scientific">Penicillium rubens (strain ATCC 28089 / DSM 1075 / NRRL 1951 / Wisconsin 54-1255)</name>
    <name type="common">Penicillium chrysogenum</name>
    <dbReference type="NCBI Taxonomy" id="500485"/>
    <lineage>
        <taxon>Eukaryota</taxon>
        <taxon>Fungi</taxon>
        <taxon>Dikarya</taxon>
        <taxon>Ascomycota</taxon>
        <taxon>Pezizomycotina</taxon>
        <taxon>Eurotiomycetes</taxon>
        <taxon>Eurotiomycetidae</taxon>
        <taxon>Eurotiales</taxon>
        <taxon>Aspergillaceae</taxon>
        <taxon>Penicillium</taxon>
        <taxon>Penicillium chrysogenum species complex</taxon>
    </lineage>
</organism>
<dbReference type="AlphaFoldDB" id="B6HB29"/>
<evidence type="ECO:0000313" key="3">
    <source>
        <dbReference type="EMBL" id="CAP79397.1"/>
    </source>
</evidence>
<keyword evidence="2" id="KW-1133">Transmembrane helix</keyword>
<proteinExistence type="predicted"/>
<dbReference type="HOGENOM" id="CLU_622720_0_0_1"/>
<evidence type="ECO:0000256" key="2">
    <source>
        <dbReference type="SAM" id="Phobius"/>
    </source>
</evidence>
<sequence length="440" mass="48116">MKDANSYCIEEVIGSQATKGKECEIRHLIMKTLQLAPSMYPMMTLRNNEQTMKMLRRSLLLRVLLNTRILVPSTTKRCLHGLEGLFVADVPAETLVVADVPAETLVVADVPAETLGFADVPAETLGFADVPAETLVFADVPAETLVVADVPARRFVDAGPRLRRTCGLLRVSLVITASPCGVHLVTQRPPARIVVHADLSCEAPFYTRGARGSEGAQVLHHWARGSDSRGHGDSQARRQERDTMTQRSVRTEVLIFFGLGIGLLLYFFGYVSTKEPVAQLVARVTVSLISVEAIATTLKGCLETLWPTEPSLDLAYFLSKLCVECGEPLSSTVEKKATPAKAHELGSRDRHPLARLQRYYYTDETLETKSTRPANQTPRVNSDRRRSRHDPQAQSWPLSGSDGTGGCCLGGTAGAGYNPIRGCVLGRSHEKNYANYGQTT</sequence>
<feature type="region of interest" description="Disordered" evidence="1">
    <location>
        <begin position="367"/>
        <end position="400"/>
    </location>
</feature>
<protein>
    <submittedName>
        <fullName evidence="3">Uncharacterized protein</fullName>
    </submittedName>
</protein>
<accession>B6HB29</accession>
<name>B6HB29_PENRW</name>
<gene>
    <name evidence="3" type="ORF">Pc17g01100</name>
    <name evidence="3" type="ORF">PCH_Pc17g01100</name>
</gene>
<keyword evidence="2" id="KW-0812">Transmembrane</keyword>
<dbReference type="OMA" id="DANSYCI"/>
<feature type="region of interest" description="Disordered" evidence="1">
    <location>
        <begin position="224"/>
        <end position="244"/>
    </location>
</feature>
<evidence type="ECO:0000313" key="4">
    <source>
        <dbReference type="Proteomes" id="UP000000724"/>
    </source>
</evidence>
<dbReference type="EMBL" id="AM920432">
    <property type="protein sequence ID" value="CAP79397.1"/>
    <property type="molecule type" value="Genomic_DNA"/>
</dbReference>
<reference evidence="3 4" key="1">
    <citation type="journal article" date="2008" name="Nat. Biotechnol.">
        <title>Genome sequencing and analysis of the filamentous fungus Penicillium chrysogenum.</title>
        <authorList>
            <person name="van den Berg M.A."/>
            <person name="Albang R."/>
            <person name="Albermann K."/>
            <person name="Badger J.H."/>
            <person name="Daran J.-M."/>
            <person name="Driessen A.J.M."/>
            <person name="Garcia-Estrada C."/>
            <person name="Fedorova N.D."/>
            <person name="Harris D.M."/>
            <person name="Heijne W.H.M."/>
            <person name="Joardar V.S."/>
            <person name="Kiel J.A.K.W."/>
            <person name="Kovalchuk A."/>
            <person name="Martin J.F."/>
            <person name="Nierman W.C."/>
            <person name="Nijland J.G."/>
            <person name="Pronk J.T."/>
            <person name="Roubos J.A."/>
            <person name="van der Klei I.J."/>
            <person name="van Peij N.N.M.E."/>
            <person name="Veenhuis M."/>
            <person name="von Doehren H."/>
            <person name="Wagner C."/>
            <person name="Wortman J.R."/>
            <person name="Bovenberg R.A.L."/>
        </authorList>
    </citation>
    <scope>NUCLEOTIDE SEQUENCE [LARGE SCALE GENOMIC DNA]</scope>
    <source>
        <strain evidence="4">ATCC 28089 / DSM 1075 / NRRL 1951 / Wisconsin 54-1255</strain>
    </source>
</reference>
<keyword evidence="2" id="KW-0472">Membrane</keyword>
<feature type="compositionally biased region" description="Polar residues" evidence="1">
    <location>
        <begin position="371"/>
        <end position="380"/>
    </location>
</feature>
<keyword evidence="4" id="KW-1185">Reference proteome</keyword>
<dbReference type="VEuPathDB" id="FungiDB:PCH_Pc17g01100"/>
<dbReference type="Proteomes" id="UP000000724">
    <property type="component" value="Contig Pc00c17"/>
</dbReference>
<feature type="transmembrane region" description="Helical" evidence="2">
    <location>
        <begin position="253"/>
        <end position="271"/>
    </location>
</feature>